<reference evidence="1 2" key="1">
    <citation type="submission" date="2016-10" db="EMBL/GenBank/DDBJ databases">
        <authorList>
            <person name="de Groot N.N."/>
        </authorList>
    </citation>
    <scope>NUCLEOTIDE SEQUENCE [LARGE SCALE GENOMIC DNA]</scope>
    <source>
        <strain evidence="1 2">A52C2</strain>
    </source>
</reference>
<keyword evidence="2" id="KW-1185">Reference proteome</keyword>
<dbReference type="EMBL" id="FOFG01000014">
    <property type="protein sequence ID" value="SER27629.1"/>
    <property type="molecule type" value="Genomic_DNA"/>
</dbReference>
<name>A0A1H9MVX8_9HYPH</name>
<accession>A0A1H9MVX8</accession>
<dbReference type="AlphaFoldDB" id="A0A1H9MVX8"/>
<organism evidence="1 2">
    <name type="scientific">Faunimonas pinastri</name>
    <dbReference type="NCBI Taxonomy" id="1855383"/>
    <lineage>
        <taxon>Bacteria</taxon>
        <taxon>Pseudomonadati</taxon>
        <taxon>Pseudomonadota</taxon>
        <taxon>Alphaproteobacteria</taxon>
        <taxon>Hyphomicrobiales</taxon>
        <taxon>Afifellaceae</taxon>
        <taxon>Faunimonas</taxon>
    </lineage>
</organism>
<sequence length="69" mass="7980">MVDVVLLQLQKRRGLALVAIYLQLEAIREAVSATQFDASAKRWIIHARHGIRESRSRQKSRENGHCDPW</sequence>
<evidence type="ECO:0000313" key="1">
    <source>
        <dbReference type="EMBL" id="SER27629.1"/>
    </source>
</evidence>
<gene>
    <name evidence="1" type="ORF">SAMN05216548_11466</name>
</gene>
<evidence type="ECO:0000313" key="2">
    <source>
        <dbReference type="Proteomes" id="UP000199647"/>
    </source>
</evidence>
<protein>
    <submittedName>
        <fullName evidence="1">Uncharacterized protein</fullName>
    </submittedName>
</protein>
<dbReference type="Proteomes" id="UP000199647">
    <property type="component" value="Unassembled WGS sequence"/>
</dbReference>
<proteinExistence type="predicted"/>